<dbReference type="GO" id="GO:0005829">
    <property type="term" value="C:cytosol"/>
    <property type="evidence" value="ECO:0007669"/>
    <property type="project" value="TreeGrafter"/>
</dbReference>
<keyword evidence="4 9" id="KW-0547">Nucleotide-binding</keyword>
<name>A0A917C873_9PROT</name>
<dbReference type="InterPro" id="IPR029055">
    <property type="entry name" value="Ntn_hydrolases_N"/>
</dbReference>
<comment type="similarity">
    <text evidence="2">Belongs to the asparagine synthetase family.</text>
</comment>
<dbReference type="RefSeq" id="WP_188666826.1">
    <property type="nucleotide sequence ID" value="NZ_BMHV01000032.1"/>
</dbReference>
<dbReference type="Pfam" id="PF13522">
    <property type="entry name" value="GATase_6"/>
    <property type="match status" value="1"/>
</dbReference>
<evidence type="ECO:0000256" key="5">
    <source>
        <dbReference type="ARBA" id="ARBA00022840"/>
    </source>
</evidence>
<dbReference type="InterPro" id="IPR001962">
    <property type="entry name" value="Asn_synthase"/>
</dbReference>
<dbReference type="PANTHER" id="PTHR43284:SF1">
    <property type="entry name" value="ASPARAGINE SYNTHETASE"/>
    <property type="match status" value="1"/>
</dbReference>
<feature type="domain" description="Glutamine amidotransferase type-2" evidence="11">
    <location>
        <begin position="2"/>
        <end position="221"/>
    </location>
</feature>
<dbReference type="AlphaFoldDB" id="A0A917C873"/>
<dbReference type="EMBL" id="BMHV01000032">
    <property type="protein sequence ID" value="GGF74353.1"/>
    <property type="molecule type" value="Genomic_DNA"/>
</dbReference>
<dbReference type="InterPro" id="IPR051786">
    <property type="entry name" value="ASN_synthetase/amidase"/>
</dbReference>
<keyword evidence="6 8" id="KW-0315">Glutamine amidotransferase</keyword>
<evidence type="ECO:0000256" key="4">
    <source>
        <dbReference type="ARBA" id="ARBA00022741"/>
    </source>
</evidence>
<feature type="binding site" evidence="9">
    <location>
        <position position="303"/>
    </location>
    <ligand>
        <name>ATP</name>
        <dbReference type="ChEBI" id="CHEBI:30616"/>
    </ligand>
</feature>
<evidence type="ECO:0000313" key="12">
    <source>
        <dbReference type="EMBL" id="GGF74353.1"/>
    </source>
</evidence>
<feature type="binding site" evidence="9">
    <location>
        <position position="107"/>
    </location>
    <ligand>
        <name>L-glutamine</name>
        <dbReference type="ChEBI" id="CHEBI:58359"/>
    </ligand>
</feature>
<comment type="pathway">
    <text evidence="1">Amino-acid biosynthesis; L-asparagine biosynthesis; L-asparagine from L-aspartate (L-Gln route): step 1/1.</text>
</comment>
<evidence type="ECO:0000256" key="2">
    <source>
        <dbReference type="ARBA" id="ARBA00005752"/>
    </source>
</evidence>
<dbReference type="SUPFAM" id="SSF56235">
    <property type="entry name" value="N-terminal nucleophile aminohydrolases (Ntn hydrolases)"/>
    <property type="match status" value="1"/>
</dbReference>
<reference evidence="12" key="2">
    <citation type="submission" date="2020-09" db="EMBL/GenBank/DDBJ databases">
        <authorList>
            <person name="Sun Q."/>
            <person name="Zhou Y."/>
        </authorList>
    </citation>
    <scope>NUCLEOTIDE SEQUENCE</scope>
    <source>
        <strain evidence="12">CGMCC 1.15254</strain>
    </source>
</reference>
<dbReference type="InterPro" id="IPR017932">
    <property type="entry name" value="GATase_2_dom"/>
</dbReference>
<organism evidence="12 13">
    <name type="scientific">Terasakiella brassicae</name>
    <dbReference type="NCBI Taxonomy" id="1634917"/>
    <lineage>
        <taxon>Bacteria</taxon>
        <taxon>Pseudomonadati</taxon>
        <taxon>Pseudomonadota</taxon>
        <taxon>Alphaproteobacteria</taxon>
        <taxon>Rhodospirillales</taxon>
        <taxon>Terasakiellaceae</taxon>
        <taxon>Terasakiella</taxon>
    </lineage>
</organism>
<evidence type="ECO:0000256" key="3">
    <source>
        <dbReference type="ARBA" id="ARBA00012737"/>
    </source>
</evidence>
<dbReference type="GO" id="GO:0005524">
    <property type="term" value="F:ATP binding"/>
    <property type="evidence" value="ECO:0007669"/>
    <property type="project" value="UniProtKB-KW"/>
</dbReference>
<proteinExistence type="inferred from homology"/>
<evidence type="ECO:0000256" key="9">
    <source>
        <dbReference type="PIRSR" id="PIRSR001589-2"/>
    </source>
</evidence>
<dbReference type="GO" id="GO:0006529">
    <property type="term" value="P:asparagine biosynthetic process"/>
    <property type="evidence" value="ECO:0007669"/>
    <property type="project" value="UniProtKB-KW"/>
</dbReference>
<dbReference type="GO" id="GO:0004066">
    <property type="term" value="F:asparagine synthase (glutamine-hydrolyzing) activity"/>
    <property type="evidence" value="ECO:0007669"/>
    <property type="project" value="UniProtKB-EC"/>
</dbReference>
<evidence type="ECO:0000256" key="7">
    <source>
        <dbReference type="ARBA" id="ARBA00048741"/>
    </source>
</evidence>
<sequence>MCGLVGFFSPNNNKFNQEDQHRILTEMTTQITSRGPDDHGLWCDSEHGIALGFRRLSIQDLSQAGHQPMTSACGRYIMVFNGEIYNFQDLRQDLNQVEKITWRGHCDSEVILALVSRLGIEAALGKLSGMFAIALWDKQEKSLTLARDRMGEKPLYFGQESGTFFFTSEVKALYPHPDFSATINDGAVATYLRFAYVPDPLSIFKNISKLEPGHCVRIESSGQVINKSFWSPRDMFVHARSTPFQGSRDEAANELNDRLLSGIKQRIVADVPLGAFLSGGIDSSTVVALMKAVAPDRVRSFAIGFDNPRFDESPHAEAVAHHLNTEHTTFKMSERDCLDVIPDLQDVYDEPFADPSQVPTTLLCRLARQHVTVSMAGDGGDELFGGYGRYWDASAHWRKVHNLPAWRKALNKKILMGLSASPSRLARNVRKKFNRLHHDNAAQYYANHMSRWRVDEGLYPPERLSPNIYDDDLALNDDISLERALMHRDTQAYLPSNLLVKTDRASMSCGLEIRAPLLDHNLIEFIWSLPDAYTVDDHKKGILRDVLYRYVPQDIVDRPKQGFEPPLIDWLREPLKDWADDLLSADRIKNSPYYNAKVVMARWQDHRSGKRAWTYPLWTVLMLEAWLDKHQKRRG</sequence>
<dbReference type="Gene3D" id="3.60.20.10">
    <property type="entry name" value="Glutamine Phosphoribosylpyrophosphate, subunit 1, domain 1"/>
    <property type="match status" value="1"/>
</dbReference>
<dbReference type="Gene3D" id="3.40.50.620">
    <property type="entry name" value="HUPs"/>
    <property type="match status" value="2"/>
</dbReference>
<accession>A0A917C873</accession>
<gene>
    <name evidence="12" type="ORF">GCM10011332_30570</name>
</gene>
<evidence type="ECO:0000256" key="1">
    <source>
        <dbReference type="ARBA" id="ARBA00005187"/>
    </source>
</evidence>
<dbReference type="Pfam" id="PF00733">
    <property type="entry name" value="Asn_synthase"/>
    <property type="match status" value="1"/>
</dbReference>
<evidence type="ECO:0000313" key="13">
    <source>
        <dbReference type="Proteomes" id="UP000632498"/>
    </source>
</evidence>
<dbReference type="InterPro" id="IPR014729">
    <property type="entry name" value="Rossmann-like_a/b/a_fold"/>
</dbReference>
<keyword evidence="13" id="KW-1185">Reference proteome</keyword>
<dbReference type="PANTHER" id="PTHR43284">
    <property type="entry name" value="ASPARAGINE SYNTHETASE (GLUTAMINE-HYDROLYZING)"/>
    <property type="match status" value="1"/>
</dbReference>
<reference evidence="12" key="1">
    <citation type="journal article" date="2014" name="Int. J. Syst. Evol. Microbiol.">
        <title>Complete genome sequence of Corynebacterium casei LMG S-19264T (=DSM 44701T), isolated from a smear-ripened cheese.</title>
        <authorList>
            <consortium name="US DOE Joint Genome Institute (JGI-PGF)"/>
            <person name="Walter F."/>
            <person name="Albersmeier A."/>
            <person name="Kalinowski J."/>
            <person name="Ruckert C."/>
        </authorList>
    </citation>
    <scope>NUCLEOTIDE SEQUENCE</scope>
    <source>
        <strain evidence="12">CGMCC 1.15254</strain>
    </source>
</reference>
<dbReference type="InterPro" id="IPR033738">
    <property type="entry name" value="AsnB_N"/>
</dbReference>
<comment type="catalytic activity">
    <reaction evidence="7">
        <text>L-aspartate + L-glutamine + ATP + H2O = L-asparagine + L-glutamate + AMP + diphosphate + H(+)</text>
        <dbReference type="Rhea" id="RHEA:12228"/>
        <dbReference type="ChEBI" id="CHEBI:15377"/>
        <dbReference type="ChEBI" id="CHEBI:15378"/>
        <dbReference type="ChEBI" id="CHEBI:29985"/>
        <dbReference type="ChEBI" id="CHEBI:29991"/>
        <dbReference type="ChEBI" id="CHEBI:30616"/>
        <dbReference type="ChEBI" id="CHEBI:33019"/>
        <dbReference type="ChEBI" id="CHEBI:58048"/>
        <dbReference type="ChEBI" id="CHEBI:58359"/>
        <dbReference type="ChEBI" id="CHEBI:456215"/>
        <dbReference type="EC" id="6.3.5.4"/>
    </reaction>
</comment>
<evidence type="ECO:0000256" key="10">
    <source>
        <dbReference type="PIRSR" id="PIRSR001589-3"/>
    </source>
</evidence>
<dbReference type="NCBIfam" id="TIGR01536">
    <property type="entry name" value="asn_synth_AEB"/>
    <property type="match status" value="1"/>
</dbReference>
<dbReference type="CDD" id="cd00712">
    <property type="entry name" value="AsnB"/>
    <property type="match status" value="1"/>
</dbReference>
<comment type="caution">
    <text evidence="12">The sequence shown here is derived from an EMBL/GenBank/DDBJ whole genome shotgun (WGS) entry which is preliminary data.</text>
</comment>
<keyword evidence="5 9" id="KW-0067">ATP-binding</keyword>
<keyword evidence="8" id="KW-0028">Amino-acid biosynthesis</keyword>
<dbReference type="PIRSF" id="PIRSF001589">
    <property type="entry name" value="Asn_synthetase_glu-h"/>
    <property type="match status" value="1"/>
</dbReference>
<evidence type="ECO:0000256" key="6">
    <source>
        <dbReference type="ARBA" id="ARBA00022962"/>
    </source>
</evidence>
<keyword evidence="8" id="KW-0061">Asparagine biosynthesis</keyword>
<dbReference type="SUPFAM" id="SSF52402">
    <property type="entry name" value="Adenine nucleotide alpha hydrolases-like"/>
    <property type="match status" value="1"/>
</dbReference>
<dbReference type="InterPro" id="IPR006426">
    <property type="entry name" value="Asn_synth_AEB"/>
</dbReference>
<dbReference type="PROSITE" id="PS51278">
    <property type="entry name" value="GATASE_TYPE_2"/>
    <property type="match status" value="1"/>
</dbReference>
<dbReference type="EC" id="6.3.5.4" evidence="3"/>
<dbReference type="Proteomes" id="UP000632498">
    <property type="component" value="Unassembled WGS sequence"/>
</dbReference>
<dbReference type="CDD" id="cd01991">
    <property type="entry name" value="Asn_synthase_B_C"/>
    <property type="match status" value="1"/>
</dbReference>
<evidence type="ECO:0000259" key="11">
    <source>
        <dbReference type="PROSITE" id="PS51278"/>
    </source>
</evidence>
<evidence type="ECO:0000256" key="8">
    <source>
        <dbReference type="PIRSR" id="PIRSR001589-1"/>
    </source>
</evidence>
<feature type="active site" description="For GATase activity" evidence="8">
    <location>
        <position position="2"/>
    </location>
</feature>
<feature type="site" description="Important for beta-aspartyl-AMP intermediate formation" evidence="10">
    <location>
        <position position="378"/>
    </location>
</feature>
<protein>
    <recommendedName>
        <fullName evidence="3">asparagine synthase (glutamine-hydrolyzing)</fullName>
        <ecNumber evidence="3">6.3.5.4</ecNumber>
    </recommendedName>
</protein>